<dbReference type="Proteomes" id="UP001054945">
    <property type="component" value="Unassembled WGS sequence"/>
</dbReference>
<evidence type="ECO:0000313" key="2">
    <source>
        <dbReference type="Proteomes" id="UP001054945"/>
    </source>
</evidence>
<accession>A0AAV4UEM6</accession>
<sequence>MIRDTDPTLKKISSPQPSIEYKKTCEKYPGHYAPVRFSLTPSPLQPLPLFSLHTFWPSCASKFLFNATPSWQKSIKHSGMCTDIFDGGKGGRVMQTMGGGWIQWVVSAKWD</sequence>
<gene>
    <name evidence="1" type="ORF">CEXT_26511</name>
</gene>
<name>A0AAV4UEM6_CAEEX</name>
<proteinExistence type="predicted"/>
<dbReference type="EMBL" id="BPLR01012749">
    <property type="protein sequence ID" value="GIY56268.1"/>
    <property type="molecule type" value="Genomic_DNA"/>
</dbReference>
<comment type="caution">
    <text evidence="1">The sequence shown here is derived from an EMBL/GenBank/DDBJ whole genome shotgun (WGS) entry which is preliminary data.</text>
</comment>
<dbReference type="AlphaFoldDB" id="A0AAV4UEM6"/>
<keyword evidence="2" id="KW-1185">Reference proteome</keyword>
<protein>
    <submittedName>
        <fullName evidence="1">Uncharacterized protein</fullName>
    </submittedName>
</protein>
<organism evidence="1 2">
    <name type="scientific">Caerostris extrusa</name>
    <name type="common">Bark spider</name>
    <name type="synonym">Caerostris bankana</name>
    <dbReference type="NCBI Taxonomy" id="172846"/>
    <lineage>
        <taxon>Eukaryota</taxon>
        <taxon>Metazoa</taxon>
        <taxon>Ecdysozoa</taxon>
        <taxon>Arthropoda</taxon>
        <taxon>Chelicerata</taxon>
        <taxon>Arachnida</taxon>
        <taxon>Araneae</taxon>
        <taxon>Araneomorphae</taxon>
        <taxon>Entelegynae</taxon>
        <taxon>Araneoidea</taxon>
        <taxon>Araneidae</taxon>
        <taxon>Caerostris</taxon>
    </lineage>
</organism>
<evidence type="ECO:0000313" key="1">
    <source>
        <dbReference type="EMBL" id="GIY56268.1"/>
    </source>
</evidence>
<reference evidence="1 2" key="1">
    <citation type="submission" date="2021-06" db="EMBL/GenBank/DDBJ databases">
        <title>Caerostris extrusa draft genome.</title>
        <authorList>
            <person name="Kono N."/>
            <person name="Arakawa K."/>
        </authorList>
    </citation>
    <scope>NUCLEOTIDE SEQUENCE [LARGE SCALE GENOMIC DNA]</scope>
</reference>